<dbReference type="Gene3D" id="1.20.58.480">
    <property type="match status" value="1"/>
</dbReference>
<keyword evidence="3 4" id="KW-0408">Iron</keyword>
<keyword evidence="8" id="KW-1185">Reference proteome</keyword>
<protein>
    <submittedName>
        <fullName evidence="7">Indoleamine 2,3-dioxygenase</fullName>
    </submittedName>
</protein>
<dbReference type="SUPFAM" id="SSF140959">
    <property type="entry name" value="Indolic compounds 2,3-dioxygenase-like"/>
    <property type="match status" value="1"/>
</dbReference>
<dbReference type="KEGG" id="cput:CONPUDRAFT_135912"/>
<sequence>MSSVPSQHFLSLPRPDIVVGPPTGVPDTSTTAAHDFDIHGRTGFMPPDEPTQQLPIEYAVWECLLEEAIALPLQRGTKEDITDDEVVANERWRAQVREMPVLSHELLVGSEHLLRRGHHTLAFLLHFYVNSLPPTTPIAIPRSLALPMLRVSEDLQLPPVLTYSDNVLYNWRLTEEPAQETANAHARSRSDDYNPFGLVPADEDAFFLSAADDNPFGLVSSDPIEPGSPLPSSSSTSVPRLPTPSTVTSIHTFSGTHSEVVFYLASQRTELLGARALSLMQSTLDELFLSDALAFRRITRYLSLLSDVIADMSGAIQGVRDGCDPREFYEEIRPWFHGQQPGREWVWELSDEERETIEISKDLKGPSAGQSALIHALDVFLGLDNCAHRERKEGSADEKNDPGALLRDMQKYMPRHHRAFLRHLSASPRPLRDAVEARVETVRLAHDTSDEEKKDAEELLDAYNDAVSAVKAMRDAHIRIVATYIIGPAARARERAQAREEGRVEGAASRVDTTAQENGKLRGTGGTDLVRFLKGVRDQTARAVIAGEKR</sequence>
<name>A0A5M3N0I9_CONPW</name>
<feature type="compositionally biased region" description="Low complexity" evidence="6">
    <location>
        <begin position="230"/>
        <end position="241"/>
    </location>
</feature>
<dbReference type="PANTHER" id="PTHR28657">
    <property type="entry name" value="INDOLEAMINE 2,3-DIOXYGENASE"/>
    <property type="match status" value="1"/>
</dbReference>
<dbReference type="OMA" id="HVLAWIM"/>
<keyword evidence="7" id="KW-0560">Oxidoreductase</keyword>
<dbReference type="RefSeq" id="XP_007766222.1">
    <property type="nucleotide sequence ID" value="XM_007768032.1"/>
</dbReference>
<dbReference type="GO" id="GO:0020037">
    <property type="term" value="F:heme binding"/>
    <property type="evidence" value="ECO:0007669"/>
    <property type="project" value="InterPro"/>
</dbReference>
<dbReference type="InterPro" id="IPR000898">
    <property type="entry name" value="Indolamine_dOase"/>
</dbReference>
<dbReference type="GO" id="GO:0005737">
    <property type="term" value="C:cytoplasm"/>
    <property type="evidence" value="ECO:0007669"/>
    <property type="project" value="TreeGrafter"/>
</dbReference>
<evidence type="ECO:0000256" key="4">
    <source>
        <dbReference type="PIRSR" id="PIRSR600898-1"/>
    </source>
</evidence>
<evidence type="ECO:0000256" key="1">
    <source>
        <dbReference type="ARBA" id="ARBA00007119"/>
    </source>
</evidence>
<evidence type="ECO:0000256" key="2">
    <source>
        <dbReference type="ARBA" id="ARBA00022723"/>
    </source>
</evidence>
<dbReference type="GO" id="GO:0019441">
    <property type="term" value="P:L-tryptophan catabolic process to kynurenine"/>
    <property type="evidence" value="ECO:0007669"/>
    <property type="project" value="InterPro"/>
</dbReference>
<evidence type="ECO:0000313" key="8">
    <source>
        <dbReference type="Proteomes" id="UP000053558"/>
    </source>
</evidence>
<evidence type="ECO:0000256" key="3">
    <source>
        <dbReference type="ARBA" id="ARBA00023004"/>
    </source>
</evidence>
<proteinExistence type="inferred from homology"/>
<reference evidence="8" key="1">
    <citation type="journal article" date="2012" name="Science">
        <title>The Paleozoic origin of enzymatic lignin decomposition reconstructed from 31 fungal genomes.</title>
        <authorList>
            <person name="Floudas D."/>
            <person name="Binder M."/>
            <person name="Riley R."/>
            <person name="Barry K."/>
            <person name="Blanchette R.A."/>
            <person name="Henrissat B."/>
            <person name="Martinez A.T."/>
            <person name="Otillar R."/>
            <person name="Spatafora J.W."/>
            <person name="Yadav J.S."/>
            <person name="Aerts A."/>
            <person name="Benoit I."/>
            <person name="Boyd A."/>
            <person name="Carlson A."/>
            <person name="Copeland A."/>
            <person name="Coutinho P.M."/>
            <person name="de Vries R.P."/>
            <person name="Ferreira P."/>
            <person name="Findley K."/>
            <person name="Foster B."/>
            <person name="Gaskell J."/>
            <person name="Glotzer D."/>
            <person name="Gorecki P."/>
            <person name="Heitman J."/>
            <person name="Hesse C."/>
            <person name="Hori C."/>
            <person name="Igarashi K."/>
            <person name="Jurgens J.A."/>
            <person name="Kallen N."/>
            <person name="Kersten P."/>
            <person name="Kohler A."/>
            <person name="Kuees U."/>
            <person name="Kumar T.K.A."/>
            <person name="Kuo A."/>
            <person name="LaButti K."/>
            <person name="Larrondo L.F."/>
            <person name="Lindquist E."/>
            <person name="Ling A."/>
            <person name="Lombard V."/>
            <person name="Lucas S."/>
            <person name="Lundell T."/>
            <person name="Martin R."/>
            <person name="McLaughlin D.J."/>
            <person name="Morgenstern I."/>
            <person name="Morin E."/>
            <person name="Murat C."/>
            <person name="Nagy L.G."/>
            <person name="Nolan M."/>
            <person name="Ohm R.A."/>
            <person name="Patyshakuliyeva A."/>
            <person name="Rokas A."/>
            <person name="Ruiz-Duenas F.J."/>
            <person name="Sabat G."/>
            <person name="Salamov A."/>
            <person name="Samejima M."/>
            <person name="Schmutz J."/>
            <person name="Slot J.C."/>
            <person name="St John F."/>
            <person name="Stenlid J."/>
            <person name="Sun H."/>
            <person name="Sun S."/>
            <person name="Syed K."/>
            <person name="Tsang A."/>
            <person name="Wiebenga A."/>
            <person name="Young D."/>
            <person name="Pisabarro A."/>
            <person name="Eastwood D.C."/>
            <person name="Martin F."/>
            <person name="Cullen D."/>
            <person name="Grigoriev I.V."/>
            <person name="Hibbett D.S."/>
        </authorList>
    </citation>
    <scope>NUCLEOTIDE SEQUENCE [LARGE SCALE GENOMIC DNA]</scope>
    <source>
        <strain evidence="8">RWD-64-598 SS2</strain>
    </source>
</reference>
<feature type="region of interest" description="Disordered" evidence="6">
    <location>
        <begin position="500"/>
        <end position="524"/>
    </location>
</feature>
<evidence type="ECO:0000256" key="6">
    <source>
        <dbReference type="SAM" id="MobiDB-lite"/>
    </source>
</evidence>
<dbReference type="AlphaFoldDB" id="A0A5M3N0I9"/>
<comment type="similarity">
    <text evidence="1">Belongs to the indoleamine 2,3-dioxygenase family.</text>
</comment>
<dbReference type="Pfam" id="PF01231">
    <property type="entry name" value="IDO"/>
    <property type="match status" value="2"/>
</dbReference>
<dbReference type="GO" id="GO:0034354">
    <property type="term" value="P:'de novo' NAD+ biosynthetic process from L-tryptophan"/>
    <property type="evidence" value="ECO:0007669"/>
    <property type="project" value="TreeGrafter"/>
</dbReference>
<dbReference type="OrthoDB" id="540174at2759"/>
<comment type="caution">
    <text evidence="7">The sequence shown here is derived from an EMBL/GenBank/DDBJ whole genome shotgun (WGS) entry which is preliminary data.</text>
</comment>
<accession>A0A5M3N0I9</accession>
<keyword evidence="4" id="KW-0349">Heme</keyword>
<keyword evidence="7" id="KW-0223">Dioxygenase</keyword>
<dbReference type="GO" id="GO:0046872">
    <property type="term" value="F:metal ion binding"/>
    <property type="evidence" value="ECO:0007669"/>
    <property type="project" value="UniProtKB-KW"/>
</dbReference>
<keyword evidence="5" id="KW-0175">Coiled coil</keyword>
<dbReference type="Proteomes" id="UP000053558">
    <property type="component" value="Unassembled WGS sequence"/>
</dbReference>
<evidence type="ECO:0000313" key="7">
    <source>
        <dbReference type="EMBL" id="EIW84554.1"/>
    </source>
</evidence>
<dbReference type="GeneID" id="19200824"/>
<dbReference type="InterPro" id="IPR037217">
    <property type="entry name" value="Trp/Indoleamine_2_3_dOase-like"/>
</dbReference>
<dbReference type="GO" id="GO:0033754">
    <property type="term" value="F:indoleamine 2,3-dioxygenase activity"/>
    <property type="evidence" value="ECO:0007669"/>
    <property type="project" value="TreeGrafter"/>
</dbReference>
<feature type="binding site" description="proximal binding residue" evidence="4">
    <location>
        <position position="477"/>
    </location>
    <ligand>
        <name>heme b</name>
        <dbReference type="ChEBI" id="CHEBI:60344"/>
    </ligand>
    <ligandPart>
        <name>Fe</name>
        <dbReference type="ChEBI" id="CHEBI:18248"/>
    </ligandPart>
</feature>
<evidence type="ECO:0000256" key="5">
    <source>
        <dbReference type="SAM" id="Coils"/>
    </source>
</evidence>
<feature type="region of interest" description="Disordered" evidence="6">
    <location>
        <begin position="1"/>
        <end position="31"/>
    </location>
</feature>
<dbReference type="EMBL" id="JH711575">
    <property type="protein sequence ID" value="EIW84554.1"/>
    <property type="molecule type" value="Genomic_DNA"/>
</dbReference>
<feature type="region of interest" description="Disordered" evidence="6">
    <location>
        <begin position="220"/>
        <end position="241"/>
    </location>
</feature>
<feature type="coiled-coil region" evidence="5">
    <location>
        <begin position="446"/>
        <end position="473"/>
    </location>
</feature>
<organism evidence="7 8">
    <name type="scientific">Coniophora puteana (strain RWD-64-598)</name>
    <name type="common">Brown rot fungus</name>
    <dbReference type="NCBI Taxonomy" id="741705"/>
    <lineage>
        <taxon>Eukaryota</taxon>
        <taxon>Fungi</taxon>
        <taxon>Dikarya</taxon>
        <taxon>Basidiomycota</taxon>
        <taxon>Agaricomycotina</taxon>
        <taxon>Agaricomycetes</taxon>
        <taxon>Agaricomycetidae</taxon>
        <taxon>Boletales</taxon>
        <taxon>Coniophorineae</taxon>
        <taxon>Coniophoraceae</taxon>
        <taxon>Coniophora</taxon>
    </lineage>
</organism>
<dbReference type="PANTHER" id="PTHR28657:SF5">
    <property type="entry name" value="INDOLEAMINE 2,3-DIOXYGENASE"/>
    <property type="match status" value="1"/>
</dbReference>
<gene>
    <name evidence="7" type="ORF">CONPUDRAFT_135912</name>
</gene>
<keyword evidence="2 4" id="KW-0479">Metal-binding</keyword>